<dbReference type="Gene3D" id="1.10.10.1330">
    <property type="entry name" value="RNA polymerase sigma-54 factor, core-binding domain"/>
    <property type="match status" value="1"/>
</dbReference>
<comment type="caution">
    <text evidence="12">The sequence shown here is derived from an EMBL/GenBank/DDBJ whole genome shotgun (WGS) entry which is preliminary data.</text>
</comment>
<dbReference type="GO" id="GO:0016779">
    <property type="term" value="F:nucleotidyltransferase activity"/>
    <property type="evidence" value="ECO:0007669"/>
    <property type="project" value="UniProtKB-KW"/>
</dbReference>
<evidence type="ECO:0000313" key="12">
    <source>
        <dbReference type="EMBL" id="KGN93044.1"/>
    </source>
</evidence>
<dbReference type="GO" id="GO:0001216">
    <property type="term" value="F:DNA-binding transcription activator activity"/>
    <property type="evidence" value="ECO:0007669"/>
    <property type="project" value="InterPro"/>
</dbReference>
<keyword evidence="8" id="KW-0804">Transcription</keyword>
<dbReference type="GO" id="GO:0006352">
    <property type="term" value="P:DNA-templated transcription initiation"/>
    <property type="evidence" value="ECO:0007669"/>
    <property type="project" value="InterPro"/>
</dbReference>
<evidence type="ECO:0000256" key="6">
    <source>
        <dbReference type="ARBA" id="ARBA00023082"/>
    </source>
</evidence>
<dbReference type="RefSeq" id="WP_023937174.1">
    <property type="nucleotide sequence ID" value="NZ_FUXH01000007.1"/>
</dbReference>
<evidence type="ECO:0000256" key="2">
    <source>
        <dbReference type="ARBA" id="ARBA00022478"/>
    </source>
</evidence>
<keyword evidence="6" id="KW-0731">Sigma factor</keyword>
<dbReference type="InterPro" id="IPR007046">
    <property type="entry name" value="RNA_pol_sigma_54_core-bd"/>
</dbReference>
<dbReference type="PROSITE" id="PS00718">
    <property type="entry name" value="SIGMA54_2"/>
    <property type="match status" value="1"/>
</dbReference>
<keyword evidence="2" id="KW-0240">DNA-directed RNA polymerase</keyword>
<evidence type="ECO:0000313" key="13">
    <source>
        <dbReference type="Proteomes" id="UP000030136"/>
    </source>
</evidence>
<evidence type="ECO:0000256" key="8">
    <source>
        <dbReference type="ARBA" id="ARBA00023163"/>
    </source>
</evidence>
<dbReference type="PANTHER" id="PTHR32248:SF4">
    <property type="entry name" value="RNA POLYMERASE SIGMA-54 FACTOR"/>
    <property type="match status" value="1"/>
</dbReference>
<dbReference type="InterPro" id="IPR007634">
    <property type="entry name" value="RNA_pol_sigma_54_DNA-bd"/>
</dbReference>
<gene>
    <name evidence="12" type="ORF">HQ38_09765</name>
</gene>
<dbReference type="PRINTS" id="PR00045">
    <property type="entry name" value="SIGMA54FCT"/>
</dbReference>
<reference evidence="12 13" key="1">
    <citation type="submission" date="2014-08" db="EMBL/GenBank/DDBJ databases">
        <title>Porphyromonas crevioricanis strain:COT-253_OH1447 Genome sequencing.</title>
        <authorList>
            <person name="Wallis C."/>
            <person name="Deusch O."/>
            <person name="O'Flynn C."/>
            <person name="Davis I."/>
            <person name="Jospin G."/>
            <person name="Darling A.E."/>
            <person name="Coil D.A."/>
            <person name="Alexiev A."/>
            <person name="Horsfall A."/>
            <person name="Kirkwood N."/>
            <person name="Harris S."/>
            <person name="Eisen J.A."/>
        </authorList>
    </citation>
    <scope>NUCLEOTIDE SEQUENCE [LARGE SCALE GENOMIC DNA]</scope>
    <source>
        <strain evidence="13">COT-253 OH1447</strain>
    </source>
</reference>
<evidence type="ECO:0000256" key="7">
    <source>
        <dbReference type="ARBA" id="ARBA00023125"/>
    </source>
</evidence>
<dbReference type="Gene3D" id="1.10.10.60">
    <property type="entry name" value="Homeodomain-like"/>
    <property type="match status" value="1"/>
</dbReference>
<evidence type="ECO:0000259" key="11">
    <source>
        <dbReference type="Pfam" id="PF04963"/>
    </source>
</evidence>
<evidence type="ECO:0000256" key="4">
    <source>
        <dbReference type="ARBA" id="ARBA00022695"/>
    </source>
</evidence>
<keyword evidence="4" id="KW-0548">Nucleotidyltransferase</keyword>
<evidence type="ECO:0000256" key="3">
    <source>
        <dbReference type="ARBA" id="ARBA00022679"/>
    </source>
</evidence>
<feature type="domain" description="RNA polymerase sigma factor 54 DNA-binding" evidence="10">
    <location>
        <begin position="318"/>
        <end position="475"/>
    </location>
</feature>
<keyword evidence="3" id="KW-0808">Transferase</keyword>
<proteinExistence type="inferred from homology"/>
<dbReference type="Pfam" id="PF00309">
    <property type="entry name" value="Sigma54_AID"/>
    <property type="match status" value="1"/>
</dbReference>
<dbReference type="PROSITE" id="PS50044">
    <property type="entry name" value="SIGMA54_3"/>
    <property type="match status" value="1"/>
</dbReference>
<dbReference type="InterPro" id="IPR000394">
    <property type="entry name" value="RNA_pol_sigma_54"/>
</dbReference>
<comment type="similarity">
    <text evidence="1">Belongs to the sigma-54 factor family.</text>
</comment>
<dbReference type="GO" id="GO:0016987">
    <property type="term" value="F:sigma factor activity"/>
    <property type="evidence" value="ECO:0007669"/>
    <property type="project" value="UniProtKB-KW"/>
</dbReference>
<dbReference type="EMBL" id="JQJC01000030">
    <property type="protein sequence ID" value="KGN93044.1"/>
    <property type="molecule type" value="Genomic_DNA"/>
</dbReference>
<dbReference type="PANTHER" id="PTHR32248">
    <property type="entry name" value="RNA POLYMERASE SIGMA-54 FACTOR"/>
    <property type="match status" value="1"/>
</dbReference>
<name>A0AB34PEX4_9PORP</name>
<dbReference type="NCBIfam" id="TIGR02395">
    <property type="entry name" value="rpoN_sigma"/>
    <property type="match status" value="1"/>
</dbReference>
<protein>
    <submittedName>
        <fullName evidence="12">RNA polymerase sigma54 factor</fullName>
    </submittedName>
</protein>
<dbReference type="Pfam" id="PF04963">
    <property type="entry name" value="Sigma54_CBD"/>
    <property type="match status" value="1"/>
</dbReference>
<dbReference type="AlphaFoldDB" id="A0AB34PEX4"/>
<keyword evidence="7" id="KW-0238">DNA-binding</keyword>
<evidence type="ECO:0000259" key="10">
    <source>
        <dbReference type="Pfam" id="PF04552"/>
    </source>
</evidence>
<dbReference type="GO" id="GO:0000428">
    <property type="term" value="C:DNA-directed RNA polymerase complex"/>
    <property type="evidence" value="ECO:0007669"/>
    <property type="project" value="UniProtKB-KW"/>
</dbReference>
<dbReference type="PIRSF" id="PIRSF000774">
    <property type="entry name" value="RpoN"/>
    <property type="match status" value="1"/>
</dbReference>
<keyword evidence="5" id="KW-0805">Transcription regulation</keyword>
<accession>A0AB34PEX4</accession>
<feature type="compositionally biased region" description="Acidic residues" evidence="9">
    <location>
        <begin position="59"/>
        <end position="69"/>
    </location>
</feature>
<dbReference type="Pfam" id="PF04552">
    <property type="entry name" value="Sigma54_DBD"/>
    <property type="match status" value="1"/>
</dbReference>
<dbReference type="GO" id="GO:0003677">
    <property type="term" value="F:DNA binding"/>
    <property type="evidence" value="ECO:0007669"/>
    <property type="project" value="UniProtKB-KW"/>
</dbReference>
<evidence type="ECO:0000256" key="5">
    <source>
        <dbReference type="ARBA" id="ARBA00023015"/>
    </source>
</evidence>
<feature type="domain" description="RNA polymerase sigma factor 54 core-binding" evidence="11">
    <location>
        <begin position="98"/>
        <end position="294"/>
    </location>
</feature>
<dbReference type="InterPro" id="IPR038709">
    <property type="entry name" value="RpoN_core-bd_sf"/>
</dbReference>
<feature type="region of interest" description="Disordered" evidence="9">
    <location>
        <begin position="45"/>
        <end position="74"/>
    </location>
</feature>
<evidence type="ECO:0000256" key="1">
    <source>
        <dbReference type="ARBA" id="ARBA00008798"/>
    </source>
</evidence>
<sequence length="478" mass="54576">MLKNRLQQQLEQSLSARQIQQIKLLELPMQELELRIKKEIEDNPALELEDSIPGRESSEQDVNEEDLSLDDYRNEDDIPGYKLRQIQDREARNDNIPFAASAETASQQLLGQLELLPLTDRQRSIAPFVIGSIDSDGYLRRSAVDLSDDLIFNTGISASPEELASVIDLIKTLDPPGIAAADLRECMLLQLQRIPPDPKRDLALVIIRDYFDDFANKHFDRLTSLLDISPEELAEASRLIVRLNPKPGNALAFDSVEEMQQIRPDFVVTEDNGVFSVSMPGTRELPVLKINPEYVDMARDYKASAGNRSRERRETLLFVKHKMERAKWFIEAIRMRQETLLNTMRTIVSLQADYFRSGEISDLKPMILKDVADLAGFDVSTISRIVSGKYVETDFGIFSLKHFFSSAMTTDEGDEISNMEVMAALKTLIEKEDKRHPLSDQALTRLLEDKGYRIARRTVAKYRQRLGFPTGRMRREIL</sequence>
<organism evidence="12 13">
    <name type="scientific">Porphyromonas crevioricanis</name>
    <dbReference type="NCBI Taxonomy" id="393921"/>
    <lineage>
        <taxon>Bacteria</taxon>
        <taxon>Pseudomonadati</taxon>
        <taxon>Bacteroidota</taxon>
        <taxon>Bacteroidia</taxon>
        <taxon>Bacteroidales</taxon>
        <taxon>Porphyromonadaceae</taxon>
        <taxon>Porphyromonas</taxon>
    </lineage>
</organism>
<evidence type="ECO:0000256" key="9">
    <source>
        <dbReference type="SAM" id="MobiDB-lite"/>
    </source>
</evidence>
<dbReference type="Proteomes" id="UP000030136">
    <property type="component" value="Unassembled WGS sequence"/>
</dbReference>